<dbReference type="InterPro" id="IPR035897">
    <property type="entry name" value="Toll_tir_struct_dom_sf"/>
</dbReference>
<keyword evidence="8" id="KW-0505">Motor protein</keyword>
<dbReference type="PRINTS" id="PR00381">
    <property type="entry name" value="KINESINLIGHT"/>
</dbReference>
<dbReference type="Proteomes" id="UP001431572">
    <property type="component" value="Chromosome 2"/>
</dbReference>
<feature type="domain" description="TIR" evidence="11">
    <location>
        <begin position="6"/>
        <end position="141"/>
    </location>
</feature>
<feature type="repeat" description="TPR" evidence="10">
    <location>
        <begin position="682"/>
        <end position="715"/>
    </location>
</feature>
<dbReference type="PROSITE" id="PS50005">
    <property type="entry name" value="TPR"/>
    <property type="match status" value="5"/>
</dbReference>
<evidence type="ECO:0000259" key="11">
    <source>
        <dbReference type="PROSITE" id="PS50104"/>
    </source>
</evidence>
<organism evidence="12 13">
    <name type="scientific">Candidatus Chlorohelix allophototropha</name>
    <dbReference type="NCBI Taxonomy" id="3003348"/>
    <lineage>
        <taxon>Bacteria</taxon>
        <taxon>Bacillati</taxon>
        <taxon>Chloroflexota</taxon>
        <taxon>Chloroflexia</taxon>
        <taxon>Candidatus Chloroheliales</taxon>
        <taxon>Candidatus Chloroheliaceae</taxon>
        <taxon>Candidatus Chlorohelix</taxon>
    </lineage>
</organism>
<feature type="repeat" description="TPR" evidence="10">
    <location>
        <begin position="640"/>
        <end position="673"/>
    </location>
</feature>
<keyword evidence="5" id="KW-0677">Repeat</keyword>
<dbReference type="Gene3D" id="3.40.50.10140">
    <property type="entry name" value="Toll/interleukin-1 receptor homology (TIR) domain"/>
    <property type="match status" value="1"/>
</dbReference>
<keyword evidence="4" id="KW-0493">Microtubule</keyword>
<evidence type="ECO:0000256" key="4">
    <source>
        <dbReference type="ARBA" id="ARBA00022701"/>
    </source>
</evidence>
<evidence type="ECO:0000256" key="3">
    <source>
        <dbReference type="ARBA" id="ARBA00022490"/>
    </source>
</evidence>
<dbReference type="PROSITE" id="PS50104">
    <property type="entry name" value="TIR"/>
    <property type="match status" value="1"/>
</dbReference>
<dbReference type="SMART" id="SM00028">
    <property type="entry name" value="TPR"/>
    <property type="match status" value="7"/>
</dbReference>
<evidence type="ECO:0000256" key="2">
    <source>
        <dbReference type="ARBA" id="ARBA00009622"/>
    </source>
</evidence>
<evidence type="ECO:0000256" key="7">
    <source>
        <dbReference type="ARBA" id="ARBA00023054"/>
    </source>
</evidence>
<proteinExistence type="inferred from homology"/>
<dbReference type="InterPro" id="IPR019734">
    <property type="entry name" value="TPR_rpt"/>
</dbReference>
<feature type="repeat" description="TPR" evidence="10">
    <location>
        <begin position="598"/>
        <end position="631"/>
    </location>
</feature>
<protein>
    <submittedName>
        <fullName evidence="12">Tetratricopeptide repeat protein</fullName>
    </submittedName>
</protein>
<dbReference type="SMART" id="SM00255">
    <property type="entry name" value="TIR"/>
    <property type="match status" value="1"/>
</dbReference>
<dbReference type="InterPro" id="IPR002151">
    <property type="entry name" value="Kinesin_light"/>
</dbReference>
<evidence type="ECO:0000256" key="1">
    <source>
        <dbReference type="ARBA" id="ARBA00004245"/>
    </source>
</evidence>
<dbReference type="RefSeq" id="WP_341470584.1">
    <property type="nucleotide sequence ID" value="NZ_CP128400.1"/>
</dbReference>
<dbReference type="PANTHER" id="PTHR45783">
    <property type="entry name" value="KINESIN LIGHT CHAIN"/>
    <property type="match status" value="1"/>
</dbReference>
<evidence type="ECO:0000256" key="10">
    <source>
        <dbReference type="PROSITE-ProRule" id="PRU00339"/>
    </source>
</evidence>
<dbReference type="InterPro" id="IPR011990">
    <property type="entry name" value="TPR-like_helical_dom_sf"/>
</dbReference>
<dbReference type="InterPro" id="IPR000157">
    <property type="entry name" value="TIR_dom"/>
</dbReference>
<gene>
    <name evidence="12" type="ORF">OZ401_004295</name>
</gene>
<dbReference type="Gene3D" id="3.40.50.300">
    <property type="entry name" value="P-loop containing nucleotide triphosphate hydrolases"/>
    <property type="match status" value="1"/>
</dbReference>
<dbReference type="SUPFAM" id="SSF52540">
    <property type="entry name" value="P-loop containing nucleoside triphosphate hydrolases"/>
    <property type="match status" value="1"/>
</dbReference>
<evidence type="ECO:0000256" key="9">
    <source>
        <dbReference type="ARBA" id="ARBA00023212"/>
    </source>
</evidence>
<sequence>MSQNEPQKDFFISYNKADKGWAEWVAWQLEAAKYTTVIQAWDFKKGGNFVLDMQRAAGGCERLIAIFSSDYLTSMFTAPEWAAFFANDPTGEKGLLVPVKVRDCKPDGLLRALVYIDLTKEQEDTAAQALLDGIKRVRTKPTIAPRFPGQGVAAQTANGSSPAPRYPGTFPPIWNIPHRRNEYFTGREDLLDALEKAQTSAITQAVAGLGGVGKTQTAVEYAYRNKERFELVWWVNAEFATSLRSDLADLAFELTLATPGATEQAEAIDLALRYLHTCPKPWLLVLDNVEEPADILHYMPNGGNGQTLITSRYNGDWGKSIKPLPAQIWEQAFSVEFLEKRVGKADPAFEELARELGGLPLALEQAAAYMNAKSRSGADYLRLFKERRMELFKKGDAPEGYHNDKVATTWEISFRALEEANPAGAELLELCAWLGTEPIPFSLFLENAEELPERLAATAGDELEWDEAIAAIKRYSLAEVSEEGLTLHRLVGLALRTAQGTDTERLEQAAGLLRAAYPYDSDDISTWEECGRLLESGLAVAGYAEERGAALAAADGLYNQIGLYLKNARADYRQAKGCYERGLKLKEQIYGAEHATLATGLNNMGLLLQDMGEYASALPLYQRALAIREQQLGENHPDVAQSLNNMGGLLKAMGEYASALPLYQRALAISEKTLGSDHPTVATRLNNMGSLLQDMGDLPAALPLYQRALAISEKTLGSEHPGVATDLNNMGSLLQDMGDLPAALPLYQRALAISEKTLGSDHPTVATRLNNMGSLLQDMGDLPAALPLLQRAIEIGEKTLGSDHPTVALRLNNMGVLLYQMGQRAEAERLLSRALDIFKRTLPPAHPYIKGTADALEVVRGSGS</sequence>
<dbReference type="EMBL" id="CP128400">
    <property type="protein sequence ID" value="WJW68679.1"/>
    <property type="molecule type" value="Genomic_DNA"/>
</dbReference>
<feature type="repeat" description="TPR" evidence="10">
    <location>
        <begin position="724"/>
        <end position="757"/>
    </location>
</feature>
<dbReference type="SUPFAM" id="SSF48452">
    <property type="entry name" value="TPR-like"/>
    <property type="match status" value="2"/>
</dbReference>
<feature type="repeat" description="TPR" evidence="10">
    <location>
        <begin position="766"/>
        <end position="799"/>
    </location>
</feature>
<dbReference type="PANTHER" id="PTHR45783:SF3">
    <property type="entry name" value="KINESIN LIGHT CHAIN"/>
    <property type="match status" value="1"/>
</dbReference>
<comment type="similarity">
    <text evidence="2">Belongs to the kinesin light chain family.</text>
</comment>
<keyword evidence="13" id="KW-1185">Reference proteome</keyword>
<evidence type="ECO:0000256" key="6">
    <source>
        <dbReference type="ARBA" id="ARBA00022803"/>
    </source>
</evidence>
<keyword evidence="9" id="KW-0206">Cytoskeleton</keyword>
<evidence type="ECO:0000256" key="5">
    <source>
        <dbReference type="ARBA" id="ARBA00022737"/>
    </source>
</evidence>
<keyword evidence="7" id="KW-0175">Coiled coil</keyword>
<keyword evidence="6 10" id="KW-0802">TPR repeat</keyword>
<evidence type="ECO:0000313" key="12">
    <source>
        <dbReference type="EMBL" id="WJW68679.1"/>
    </source>
</evidence>
<dbReference type="Pfam" id="PF13424">
    <property type="entry name" value="TPR_12"/>
    <property type="match status" value="3"/>
</dbReference>
<keyword evidence="3" id="KW-0963">Cytoplasm</keyword>
<dbReference type="SUPFAM" id="SSF52200">
    <property type="entry name" value="Toll/Interleukin receptor TIR domain"/>
    <property type="match status" value="1"/>
</dbReference>
<name>A0ABY9B665_9CHLR</name>
<reference evidence="12" key="1">
    <citation type="journal article" date="2024" name="Nature">
        <title>Anoxygenic phototroph of the Chloroflexota uses a type I reaction centre.</title>
        <authorList>
            <person name="Tsuji J.M."/>
            <person name="Shaw N.A."/>
            <person name="Nagashima S."/>
            <person name="Venkiteswaran J.J."/>
            <person name="Schiff S.L."/>
            <person name="Watanabe T."/>
            <person name="Fukui M."/>
            <person name="Hanada S."/>
            <person name="Tank M."/>
            <person name="Neufeld J.D."/>
        </authorList>
    </citation>
    <scope>NUCLEOTIDE SEQUENCE</scope>
    <source>
        <strain evidence="12">L227-S17</strain>
    </source>
</reference>
<evidence type="ECO:0000313" key="13">
    <source>
        <dbReference type="Proteomes" id="UP001431572"/>
    </source>
</evidence>
<dbReference type="Pfam" id="PF13676">
    <property type="entry name" value="TIR_2"/>
    <property type="match status" value="1"/>
</dbReference>
<dbReference type="InterPro" id="IPR027417">
    <property type="entry name" value="P-loop_NTPase"/>
</dbReference>
<evidence type="ECO:0000256" key="8">
    <source>
        <dbReference type="ARBA" id="ARBA00023175"/>
    </source>
</evidence>
<dbReference type="Gene3D" id="1.25.40.10">
    <property type="entry name" value="Tetratricopeptide repeat domain"/>
    <property type="match status" value="4"/>
</dbReference>
<accession>A0ABY9B665</accession>
<comment type="subcellular location">
    <subcellularLocation>
        <location evidence="1">Cytoplasm</location>
        <location evidence="1">Cytoskeleton</location>
    </subcellularLocation>
</comment>